<dbReference type="InterPro" id="IPR027417">
    <property type="entry name" value="P-loop_NTPase"/>
</dbReference>
<dbReference type="SUPFAM" id="SSF52540">
    <property type="entry name" value="P-loop containing nucleoside triphosphate hydrolases"/>
    <property type="match status" value="1"/>
</dbReference>
<dbReference type="Gene3D" id="3.40.50.300">
    <property type="entry name" value="P-loop containing nucleotide triphosphate hydrolases"/>
    <property type="match status" value="1"/>
</dbReference>
<organism evidence="1 2">
    <name type="scientific">Candidatus Spyradenecus faecavium</name>
    <dbReference type="NCBI Taxonomy" id="2840947"/>
    <lineage>
        <taxon>Bacteria</taxon>
        <taxon>Pseudomonadati</taxon>
        <taxon>Lentisphaerota</taxon>
        <taxon>Lentisphaeria</taxon>
        <taxon>Lentisphaerales</taxon>
        <taxon>Lentisphaeraceae</taxon>
        <taxon>Lentisphaeraceae incertae sedis</taxon>
        <taxon>Candidatus Spyradenecus</taxon>
    </lineage>
</organism>
<dbReference type="EMBL" id="DVOR01000184">
    <property type="protein sequence ID" value="HIV09593.1"/>
    <property type="molecule type" value="Genomic_DNA"/>
</dbReference>
<gene>
    <name evidence="1" type="ORF">IAC79_05735</name>
</gene>
<reference evidence="1" key="2">
    <citation type="journal article" date="2021" name="PeerJ">
        <title>Extensive microbial diversity within the chicken gut microbiome revealed by metagenomics and culture.</title>
        <authorList>
            <person name="Gilroy R."/>
            <person name="Ravi A."/>
            <person name="Getino M."/>
            <person name="Pursley I."/>
            <person name="Horton D.L."/>
            <person name="Alikhan N.F."/>
            <person name="Baker D."/>
            <person name="Gharbi K."/>
            <person name="Hall N."/>
            <person name="Watson M."/>
            <person name="Adriaenssens E.M."/>
            <person name="Foster-Nyarko E."/>
            <person name="Jarju S."/>
            <person name="Secka A."/>
            <person name="Antonio M."/>
            <person name="Oren A."/>
            <person name="Chaudhuri R.R."/>
            <person name="La Ragione R."/>
            <person name="Hildebrand F."/>
            <person name="Pallen M.J."/>
        </authorList>
    </citation>
    <scope>NUCLEOTIDE SEQUENCE</scope>
    <source>
        <strain evidence="1">35461</strain>
    </source>
</reference>
<name>A0A9D1NNE7_9BACT</name>
<protein>
    <recommendedName>
        <fullName evidence="3">DNA helicase</fullName>
    </recommendedName>
</protein>
<evidence type="ECO:0008006" key="3">
    <source>
        <dbReference type="Google" id="ProtNLM"/>
    </source>
</evidence>
<sequence>MIEKLDKGQEEALYAEPGRPMLVTGPARSGKSFALILRATWLIRQRLLKGKKLLFLTEGLWGMEMATGLLGQFLSVEEQDLVDVMPFNDLFRDAWMRISPDTRVKGLTGVLHRPRFHVGFPKEFYNANKHSVHQEASLTFDRAFHKSPRIGGLSEHAARREFTDILMEWDIRSLDDYLAQPRPALFGTLSDEDKVELWNRVFGPALEATKTRATRRSARDCAAELNLLTELVLAGKKANKDAALWSGRYGAVIVDDAQNLSPSALRFLKALASEGNLVLASNRLETLNQPAATLAECGIDVRGRVFRMDRNHSKASGALQTYARNLVEGQTFTEMDGTPAALPAPVAPSGAMPQERTFADREAMLDAIAAWLKEGYTPKQGFGACVVTRLETAQWPLIQDLGTRGIPCVPNPTDDWVIPLYTQGIEFHTVTGAHIGRMVTILDDWLDAQWDESQEGDPAALRARAQWALQALHATLTRAEKRVLIVSSNGLTVSKLKEEAQ</sequence>
<reference evidence="1" key="1">
    <citation type="submission" date="2020-10" db="EMBL/GenBank/DDBJ databases">
        <authorList>
            <person name="Gilroy R."/>
        </authorList>
    </citation>
    <scope>NUCLEOTIDE SEQUENCE</scope>
    <source>
        <strain evidence="1">35461</strain>
    </source>
</reference>
<dbReference type="AlphaFoldDB" id="A0A9D1NNE7"/>
<accession>A0A9D1NNE7</accession>
<comment type="caution">
    <text evidence="1">The sequence shown here is derived from an EMBL/GenBank/DDBJ whole genome shotgun (WGS) entry which is preliminary data.</text>
</comment>
<dbReference type="Proteomes" id="UP000886845">
    <property type="component" value="Unassembled WGS sequence"/>
</dbReference>
<evidence type="ECO:0000313" key="1">
    <source>
        <dbReference type="EMBL" id="HIV09593.1"/>
    </source>
</evidence>
<proteinExistence type="predicted"/>
<evidence type="ECO:0000313" key="2">
    <source>
        <dbReference type="Proteomes" id="UP000886845"/>
    </source>
</evidence>